<accession>A0A7S4BIZ4</accession>
<name>A0A7S4BIZ4_CHRCT</name>
<evidence type="ECO:0000256" key="1">
    <source>
        <dbReference type="SAM" id="MobiDB-lite"/>
    </source>
</evidence>
<dbReference type="Gene3D" id="3.40.50.300">
    <property type="entry name" value="P-loop containing nucleotide triphosphate hydrolases"/>
    <property type="match status" value="1"/>
</dbReference>
<keyword evidence="2" id="KW-1133">Transmembrane helix</keyword>
<dbReference type="InterPro" id="IPR052736">
    <property type="entry name" value="Stf3_sulfotransferase"/>
</dbReference>
<dbReference type="AlphaFoldDB" id="A0A7S4BIZ4"/>
<organism evidence="3">
    <name type="scientific">Chrysotila carterae</name>
    <name type="common">Marine alga</name>
    <name type="synonym">Syracosphaera carterae</name>
    <dbReference type="NCBI Taxonomy" id="13221"/>
    <lineage>
        <taxon>Eukaryota</taxon>
        <taxon>Haptista</taxon>
        <taxon>Haptophyta</taxon>
        <taxon>Prymnesiophyceae</taxon>
        <taxon>Isochrysidales</taxon>
        <taxon>Isochrysidaceae</taxon>
        <taxon>Chrysotila</taxon>
    </lineage>
</organism>
<dbReference type="PANTHER" id="PTHR36451:SF1">
    <property type="entry name" value="OMEGA-HYDROXY-BETA-DIHYDROMENAQUINONE-9 SULFOTRANSFERASE STF3"/>
    <property type="match status" value="1"/>
</dbReference>
<dbReference type="InterPro" id="IPR027417">
    <property type="entry name" value="P-loop_NTPase"/>
</dbReference>
<feature type="region of interest" description="Disordered" evidence="1">
    <location>
        <begin position="194"/>
        <end position="231"/>
    </location>
</feature>
<dbReference type="Pfam" id="PF13469">
    <property type="entry name" value="Sulfotransfer_3"/>
    <property type="match status" value="1"/>
</dbReference>
<dbReference type="SUPFAM" id="SSF52540">
    <property type="entry name" value="P-loop containing nucleoside triphosphate hydrolases"/>
    <property type="match status" value="1"/>
</dbReference>
<dbReference type="PANTHER" id="PTHR36451">
    <property type="entry name" value="PAPS-DEPENDENT SULFOTRANSFERASE STF3"/>
    <property type="match status" value="1"/>
</dbReference>
<sequence>MRDGTTPRFSPKSTPPLKNNILSGITLLALVEVLYTRRVHIEWRKHWLRIAILLMLSAINSCISIVEQMLHGRAIARQQLNDRPLFILGHPRTGTTLLHTLLALDHEQFATCSTFCAGFPSGFLWLERFKGLFAGVVDSKRPMDNMELSFDTPQEDEIATNVLSAGRSPYMPLVFMTDEPSFRPFFSFRDACPEASSPLKRSSFPSATSTRKHARMDPCMQTRQHANTLKR</sequence>
<keyword evidence="2" id="KW-0472">Membrane</keyword>
<feature type="compositionally biased region" description="Polar residues" evidence="1">
    <location>
        <begin position="221"/>
        <end position="231"/>
    </location>
</feature>
<evidence type="ECO:0000313" key="3">
    <source>
        <dbReference type="EMBL" id="CAE0767552.1"/>
    </source>
</evidence>
<evidence type="ECO:0000256" key="2">
    <source>
        <dbReference type="SAM" id="Phobius"/>
    </source>
</evidence>
<feature type="compositionally biased region" description="Polar residues" evidence="1">
    <location>
        <begin position="199"/>
        <end position="209"/>
    </location>
</feature>
<feature type="transmembrane region" description="Helical" evidence="2">
    <location>
        <begin position="47"/>
        <end position="66"/>
    </location>
</feature>
<gene>
    <name evidence="3" type="ORF">PCAR00345_LOCUS20164</name>
</gene>
<protein>
    <submittedName>
        <fullName evidence="3">Uncharacterized protein</fullName>
    </submittedName>
</protein>
<proteinExistence type="predicted"/>
<keyword evidence="2" id="KW-0812">Transmembrane</keyword>
<dbReference type="EMBL" id="HBIZ01031663">
    <property type="protein sequence ID" value="CAE0767552.1"/>
    <property type="molecule type" value="Transcribed_RNA"/>
</dbReference>
<reference evidence="3" key="1">
    <citation type="submission" date="2021-01" db="EMBL/GenBank/DDBJ databases">
        <authorList>
            <person name="Corre E."/>
            <person name="Pelletier E."/>
            <person name="Niang G."/>
            <person name="Scheremetjew M."/>
            <person name="Finn R."/>
            <person name="Kale V."/>
            <person name="Holt S."/>
            <person name="Cochrane G."/>
            <person name="Meng A."/>
            <person name="Brown T."/>
            <person name="Cohen L."/>
        </authorList>
    </citation>
    <scope>NUCLEOTIDE SEQUENCE</scope>
    <source>
        <strain evidence="3">CCMP645</strain>
    </source>
</reference>